<keyword evidence="5" id="KW-0547">Nucleotide-binding</keyword>
<dbReference type="Pfam" id="PF00622">
    <property type="entry name" value="SPRY"/>
    <property type="match status" value="1"/>
</dbReference>
<keyword evidence="3" id="KW-0433">Leucine-rich repeat</keyword>
<dbReference type="PROSITE" id="PS50837">
    <property type="entry name" value="NACHT"/>
    <property type="match status" value="1"/>
</dbReference>
<evidence type="ECO:0000313" key="10">
    <source>
        <dbReference type="Ensembl" id="ENSMZEP00005016733.1"/>
    </source>
</evidence>
<dbReference type="Ensembl" id="ENSMZET00005017268.1">
    <property type="protein sequence ID" value="ENSMZEP00005016733.1"/>
    <property type="gene ID" value="ENSMZEG00005012567.1"/>
</dbReference>
<dbReference type="PRINTS" id="PR01407">
    <property type="entry name" value="BUTYPHLNCDUF"/>
</dbReference>
<dbReference type="InterPro" id="IPR007111">
    <property type="entry name" value="NACHT_NTPase"/>
</dbReference>
<keyword evidence="11" id="KW-1185">Reference proteome</keyword>
<evidence type="ECO:0000259" key="8">
    <source>
        <dbReference type="PROSITE" id="PS50188"/>
    </source>
</evidence>
<dbReference type="InterPro" id="IPR043136">
    <property type="entry name" value="B30.2/SPRY_sf"/>
</dbReference>
<proteinExistence type="predicted"/>
<dbReference type="Proteomes" id="UP000265160">
    <property type="component" value="LG23"/>
</dbReference>
<name>A0A3P9C3A0_9CICH</name>
<evidence type="ECO:0000256" key="5">
    <source>
        <dbReference type="ARBA" id="ARBA00022741"/>
    </source>
</evidence>
<organism evidence="10 11">
    <name type="scientific">Maylandia zebra</name>
    <name type="common">zebra mbuna</name>
    <dbReference type="NCBI Taxonomy" id="106582"/>
    <lineage>
        <taxon>Eukaryota</taxon>
        <taxon>Metazoa</taxon>
        <taxon>Chordata</taxon>
        <taxon>Craniata</taxon>
        <taxon>Vertebrata</taxon>
        <taxon>Euteleostomi</taxon>
        <taxon>Actinopterygii</taxon>
        <taxon>Neopterygii</taxon>
        <taxon>Teleostei</taxon>
        <taxon>Neoteleostei</taxon>
        <taxon>Acanthomorphata</taxon>
        <taxon>Ovalentaria</taxon>
        <taxon>Cichlomorphae</taxon>
        <taxon>Cichliformes</taxon>
        <taxon>Cichlidae</taxon>
        <taxon>African cichlids</taxon>
        <taxon>Pseudocrenilabrinae</taxon>
        <taxon>Haplochromini</taxon>
        <taxon>Maylandia</taxon>
        <taxon>Maylandia zebra complex</taxon>
    </lineage>
</organism>
<dbReference type="Gene3D" id="3.40.50.300">
    <property type="entry name" value="P-loop containing nucleotide triphosphate hydrolases"/>
    <property type="match status" value="1"/>
</dbReference>
<evidence type="ECO:0000256" key="4">
    <source>
        <dbReference type="ARBA" id="ARBA00022737"/>
    </source>
</evidence>
<evidence type="ECO:0008006" key="12">
    <source>
        <dbReference type="Google" id="ProtNLM"/>
    </source>
</evidence>
<dbReference type="InterPro" id="IPR032675">
    <property type="entry name" value="LRR_dom_sf"/>
</dbReference>
<protein>
    <recommendedName>
        <fullName evidence="12">B30.2/SPRY domain-containing protein</fullName>
    </recommendedName>
</protein>
<evidence type="ECO:0000256" key="3">
    <source>
        <dbReference type="ARBA" id="ARBA00022614"/>
    </source>
</evidence>
<evidence type="ECO:0000313" key="11">
    <source>
        <dbReference type="Proteomes" id="UP000265160"/>
    </source>
</evidence>
<keyword evidence="4" id="KW-0677">Repeat</keyword>
<reference evidence="10" key="3">
    <citation type="submission" date="2025-09" db="UniProtKB">
        <authorList>
            <consortium name="Ensembl"/>
        </authorList>
    </citation>
    <scope>IDENTIFICATION</scope>
</reference>
<dbReference type="PROSITE" id="PS50188">
    <property type="entry name" value="B302_SPRY"/>
    <property type="match status" value="1"/>
</dbReference>
<dbReference type="InterPro" id="IPR003877">
    <property type="entry name" value="SPRY_dom"/>
</dbReference>
<evidence type="ECO:0000256" key="2">
    <source>
        <dbReference type="ARBA" id="ARBA00022490"/>
    </source>
</evidence>
<dbReference type="Pfam" id="PF14484">
    <property type="entry name" value="FISNA"/>
    <property type="match status" value="1"/>
</dbReference>
<dbReference type="SUPFAM" id="SSF52047">
    <property type="entry name" value="RNI-like"/>
    <property type="match status" value="1"/>
</dbReference>
<dbReference type="InterPro" id="IPR027417">
    <property type="entry name" value="P-loop_NTPase"/>
</dbReference>
<dbReference type="InterPro" id="IPR029495">
    <property type="entry name" value="NACHT-assoc"/>
</dbReference>
<sequence>MFLNDFTVGGEPQCSESRLHKESGRGGIAKAGNPTLLNQIYTELYITEGGTAEVNQEHEIRQIETTSRKSDRPETTIRQKDLFQTSGRDKPIRTVLTKGVAGIGKTFLTQKYILDWAAEKANQDIQFMFPFTFRELNLLKEKKFSLVELVHHFFTETKEAGICSFEDFQVLFIFDGLDECRLPLDFHYTETLTDVTEPTAVGVLLTNLIRGKLVPSARIWITTRPAAANQIYPECIDMVTEVRGFTEQQKEEYFKKRFREEQASRIISHIKTSRSLHIMCHIPVFCWITATVVEDVLKTKKRRELPKNLTEMYIHFLVVQAKVKKVKYDGGFETDPHWSPESRKMIESLGKLAFDQLQRGNLIFYESDLTECGIDIRAASVYSGVFTQIFKEERGLYQDKVFCFVHLSVQEFLAALHVHLTFIKSAINLLEDQISQKCETREFAETQFYVSAVDKTLKSPNGHLDLLLRFLLGLSLKENQTLLRGLLTQIGCGSQTKQENILYIKEKINQNLSAEKSINLFHCLNELNDHSLVEKIQQALSSGSLSTDKLSPAQWSALAFILLSSEEDLNVFDLKKYSASEEALLSGVSLQSITYSPSSNLKELDLSNNNLQDSGVKLLASGLKSSHCILESLRSVFTYLHISDVRNDGSITATGLCLFSPSDSCQLTINTNTVHKNLKLSDNNRKVTYVKEEQPYPDHPDRFDDWCPQVLCREGLTGRCYWEVEKNGQVHISVSYERIPRKGHRDERNDIEFGFNDQSWCLSFSKRGCFAWHNNREMFICSSYCWSGRVAVYLDCPAGTLSFYRVSSDTLIHLHTFNTTFTEPLYPGFGFVFRTTSGFSISLDSSASLCSV</sequence>
<dbReference type="InterPro" id="IPR006574">
    <property type="entry name" value="PRY"/>
</dbReference>
<dbReference type="InterPro" id="IPR003879">
    <property type="entry name" value="Butyrophylin_SPRY"/>
</dbReference>
<feature type="domain" description="B30.2/SPRY" evidence="8">
    <location>
        <begin position="647"/>
        <end position="848"/>
    </location>
</feature>
<dbReference type="InterPro" id="IPR041267">
    <property type="entry name" value="NLRP_HD2"/>
</dbReference>
<reference evidence="10 11" key="1">
    <citation type="journal article" date="2014" name="Nature">
        <title>The genomic substrate for adaptive radiation in African cichlid fish.</title>
        <authorList>
            <person name="Brawand D."/>
            <person name="Wagner C.E."/>
            <person name="Li Y.I."/>
            <person name="Malinsky M."/>
            <person name="Keller I."/>
            <person name="Fan S."/>
            <person name="Simakov O."/>
            <person name="Ng A.Y."/>
            <person name="Lim Z.W."/>
            <person name="Bezault E."/>
            <person name="Turner-Maier J."/>
            <person name="Johnson J."/>
            <person name="Alcazar R."/>
            <person name="Noh H.J."/>
            <person name="Russell P."/>
            <person name="Aken B."/>
            <person name="Alfoldi J."/>
            <person name="Amemiya C."/>
            <person name="Azzouzi N."/>
            <person name="Baroiller J.F."/>
            <person name="Barloy-Hubler F."/>
            <person name="Berlin A."/>
            <person name="Bloomquist R."/>
            <person name="Carleton K.L."/>
            <person name="Conte M.A."/>
            <person name="D'Cotta H."/>
            <person name="Eshel O."/>
            <person name="Gaffney L."/>
            <person name="Galibert F."/>
            <person name="Gante H.F."/>
            <person name="Gnerre S."/>
            <person name="Greuter L."/>
            <person name="Guyon R."/>
            <person name="Haddad N.S."/>
            <person name="Haerty W."/>
            <person name="Harris R.M."/>
            <person name="Hofmann H.A."/>
            <person name="Hourlier T."/>
            <person name="Hulata G."/>
            <person name="Jaffe D.B."/>
            <person name="Lara M."/>
            <person name="Lee A.P."/>
            <person name="MacCallum I."/>
            <person name="Mwaiko S."/>
            <person name="Nikaido M."/>
            <person name="Nishihara H."/>
            <person name="Ozouf-Costaz C."/>
            <person name="Penman D.J."/>
            <person name="Przybylski D."/>
            <person name="Rakotomanga M."/>
            <person name="Renn S.C.P."/>
            <person name="Ribeiro F.J."/>
            <person name="Ron M."/>
            <person name="Salzburger W."/>
            <person name="Sanchez-Pulido L."/>
            <person name="Santos M.E."/>
            <person name="Searle S."/>
            <person name="Sharpe T."/>
            <person name="Swofford R."/>
            <person name="Tan F.J."/>
            <person name="Williams L."/>
            <person name="Young S."/>
            <person name="Yin S."/>
            <person name="Okada N."/>
            <person name="Kocher T.D."/>
            <person name="Miska E.A."/>
            <person name="Lander E.S."/>
            <person name="Venkatesh B."/>
            <person name="Fernald R.D."/>
            <person name="Meyer A."/>
            <person name="Ponting C.P."/>
            <person name="Streelman J.T."/>
            <person name="Lindblad-Toh K."/>
            <person name="Seehausen O."/>
            <person name="Di Palma F."/>
        </authorList>
    </citation>
    <scope>NUCLEOTIDE SEQUENCE</scope>
</reference>
<dbReference type="PROSITE" id="PS51450">
    <property type="entry name" value="LRR"/>
    <property type="match status" value="1"/>
</dbReference>
<dbReference type="Pfam" id="PF13516">
    <property type="entry name" value="LRR_6"/>
    <property type="match status" value="1"/>
</dbReference>
<dbReference type="Gene3D" id="3.80.10.10">
    <property type="entry name" value="Ribonuclease Inhibitor"/>
    <property type="match status" value="1"/>
</dbReference>
<dbReference type="InterPro" id="IPR001870">
    <property type="entry name" value="B30.2/SPRY"/>
</dbReference>
<dbReference type="InterPro" id="IPR001611">
    <property type="entry name" value="Leu-rich_rpt"/>
</dbReference>
<comment type="subcellular location">
    <subcellularLocation>
        <location evidence="1">Cytoplasm</location>
    </subcellularLocation>
</comment>
<dbReference type="SMART" id="SM00449">
    <property type="entry name" value="SPRY"/>
    <property type="match status" value="1"/>
</dbReference>
<keyword evidence="6" id="KW-0067">ATP-binding</keyword>
<accession>A0A3P9C3A0</accession>
<dbReference type="InterPro" id="IPR013320">
    <property type="entry name" value="ConA-like_dom_sf"/>
</dbReference>
<dbReference type="SMART" id="SM01288">
    <property type="entry name" value="FISNA"/>
    <property type="match status" value="1"/>
</dbReference>
<dbReference type="Pfam" id="PF17779">
    <property type="entry name" value="WHD_NOD2"/>
    <property type="match status" value="1"/>
</dbReference>
<dbReference type="SMART" id="SM00368">
    <property type="entry name" value="LRR_RI"/>
    <property type="match status" value="1"/>
</dbReference>
<dbReference type="CDD" id="cd16040">
    <property type="entry name" value="SPRY_PRY_SNTX"/>
    <property type="match status" value="1"/>
</dbReference>
<evidence type="ECO:0000259" key="9">
    <source>
        <dbReference type="PROSITE" id="PS50837"/>
    </source>
</evidence>
<dbReference type="GO" id="GO:0005524">
    <property type="term" value="F:ATP binding"/>
    <property type="evidence" value="ECO:0007669"/>
    <property type="project" value="UniProtKB-KW"/>
</dbReference>
<dbReference type="FunFam" id="3.40.50.300:FF:001524">
    <property type="entry name" value="Si:dkey-126g1.7"/>
    <property type="match status" value="1"/>
</dbReference>
<dbReference type="AlphaFoldDB" id="A0A3P9C3A0"/>
<reference evidence="10" key="2">
    <citation type="submission" date="2025-08" db="UniProtKB">
        <authorList>
            <consortium name="Ensembl"/>
        </authorList>
    </citation>
    <scope>IDENTIFICATION</scope>
</reference>
<dbReference type="PANTHER" id="PTHR24106">
    <property type="entry name" value="NACHT, LRR AND CARD DOMAINS-CONTAINING"/>
    <property type="match status" value="1"/>
</dbReference>
<dbReference type="Gene3D" id="2.60.120.920">
    <property type="match status" value="1"/>
</dbReference>
<dbReference type="Pfam" id="PF13765">
    <property type="entry name" value="PRY"/>
    <property type="match status" value="1"/>
</dbReference>
<dbReference type="InterPro" id="IPR041075">
    <property type="entry name" value="NOD1/2_WH"/>
</dbReference>
<keyword evidence="2" id="KW-0963">Cytoplasm</keyword>
<dbReference type="Pfam" id="PF05729">
    <property type="entry name" value="NACHT"/>
    <property type="match status" value="1"/>
</dbReference>
<dbReference type="InterPro" id="IPR051261">
    <property type="entry name" value="NLR"/>
</dbReference>
<evidence type="ECO:0000256" key="6">
    <source>
        <dbReference type="ARBA" id="ARBA00022840"/>
    </source>
</evidence>
<feature type="region of interest" description="Disordered" evidence="7">
    <location>
        <begin position="1"/>
        <end position="27"/>
    </location>
</feature>
<dbReference type="GeneTree" id="ENSGT01150000286915"/>
<evidence type="ECO:0000256" key="7">
    <source>
        <dbReference type="SAM" id="MobiDB-lite"/>
    </source>
</evidence>
<evidence type="ECO:0000256" key="1">
    <source>
        <dbReference type="ARBA" id="ARBA00004496"/>
    </source>
</evidence>
<dbReference type="GO" id="GO:0005737">
    <property type="term" value="C:cytoplasm"/>
    <property type="evidence" value="ECO:0007669"/>
    <property type="project" value="UniProtKB-SubCell"/>
</dbReference>
<dbReference type="Pfam" id="PF17776">
    <property type="entry name" value="NLRC4_HD2"/>
    <property type="match status" value="1"/>
</dbReference>
<dbReference type="SUPFAM" id="SSF49899">
    <property type="entry name" value="Concanavalin A-like lectins/glucanases"/>
    <property type="match status" value="1"/>
</dbReference>
<dbReference type="SMART" id="SM00589">
    <property type="entry name" value="PRY"/>
    <property type="match status" value="1"/>
</dbReference>
<feature type="domain" description="NACHT" evidence="9">
    <location>
        <begin position="93"/>
        <end position="227"/>
    </location>
</feature>